<accession>A0AAD4XXQ8</accession>
<dbReference type="GO" id="GO:0070476">
    <property type="term" value="P:rRNA (guanine-N7)-methylation"/>
    <property type="evidence" value="ECO:0007669"/>
    <property type="project" value="InterPro"/>
</dbReference>
<dbReference type="Pfam" id="PF01778">
    <property type="entry name" value="Ribosomal_L28e"/>
    <property type="match status" value="1"/>
</dbReference>
<dbReference type="AlphaFoldDB" id="A0AAD4XXQ8"/>
<name>A0AAD4XXQ8_9MAGN</name>
<dbReference type="SUPFAM" id="SSF53335">
    <property type="entry name" value="S-adenosyl-L-methionine-dependent methyltransferases"/>
    <property type="match status" value="1"/>
</dbReference>
<dbReference type="InterPro" id="IPR029063">
    <property type="entry name" value="SAM-dependent_MTases_sf"/>
</dbReference>
<evidence type="ECO:0000313" key="3">
    <source>
        <dbReference type="EMBL" id="KAI3957208.1"/>
    </source>
</evidence>
<dbReference type="PANTHER" id="PTHR12734:SF0">
    <property type="entry name" value="18S RRNA (GUANINE-N(7))-METHYLTRANSFERASE-RELATED"/>
    <property type="match status" value="1"/>
</dbReference>
<evidence type="ECO:0000259" key="2">
    <source>
        <dbReference type="Pfam" id="PF08241"/>
    </source>
</evidence>
<sequence length="189" mass="20746">MVQFIKEPNNLCNVNTFKHFGLATKKTISVQAGKDSGIVLATIKTNKQKYPSALVHKTVMKQRKYLVFSRFYGVKEKNSERVLEILVLPGDYVPPLLLDIGCGSGLSGETLSESGHQWIGLDISNSMLSEIMLRWSGKTWVMDGVINGAISISVVQVMTTFVPPPPASTYVVKSSNVVFELLPKSKGTI</sequence>
<dbReference type="Gene3D" id="3.40.50.150">
    <property type="entry name" value="Vaccinia Virus protein VP39"/>
    <property type="match status" value="1"/>
</dbReference>
<evidence type="ECO:0000259" key="1">
    <source>
        <dbReference type="Pfam" id="PF01778"/>
    </source>
</evidence>
<feature type="domain" description="Ribosomal eL28/Mak16" evidence="1">
    <location>
        <begin position="3"/>
        <end position="63"/>
    </location>
</feature>
<dbReference type="InterPro" id="IPR029004">
    <property type="entry name" value="Ribosomal_eL28/Mak16"/>
</dbReference>
<dbReference type="PANTHER" id="PTHR12734">
    <property type="entry name" value="METHYLTRANSFERASE-RELATED"/>
    <property type="match status" value="1"/>
</dbReference>
<organism evidence="3 4">
    <name type="scientific">Papaver atlanticum</name>
    <dbReference type="NCBI Taxonomy" id="357466"/>
    <lineage>
        <taxon>Eukaryota</taxon>
        <taxon>Viridiplantae</taxon>
        <taxon>Streptophyta</taxon>
        <taxon>Embryophyta</taxon>
        <taxon>Tracheophyta</taxon>
        <taxon>Spermatophyta</taxon>
        <taxon>Magnoliopsida</taxon>
        <taxon>Ranunculales</taxon>
        <taxon>Papaveraceae</taxon>
        <taxon>Papaveroideae</taxon>
        <taxon>Papaver</taxon>
    </lineage>
</organism>
<evidence type="ECO:0000313" key="4">
    <source>
        <dbReference type="Proteomes" id="UP001202328"/>
    </source>
</evidence>
<dbReference type="EMBL" id="JAJJMB010001367">
    <property type="protein sequence ID" value="KAI3957208.1"/>
    <property type="molecule type" value="Genomic_DNA"/>
</dbReference>
<reference evidence="3" key="1">
    <citation type="submission" date="2022-04" db="EMBL/GenBank/DDBJ databases">
        <title>A functionally conserved STORR gene fusion in Papaver species that diverged 16.8 million years ago.</title>
        <authorList>
            <person name="Catania T."/>
        </authorList>
    </citation>
    <scope>NUCLEOTIDE SEQUENCE</scope>
    <source>
        <strain evidence="3">S-188037</strain>
    </source>
</reference>
<feature type="domain" description="Methyltransferase type 11" evidence="2">
    <location>
        <begin position="98"/>
        <end position="130"/>
    </location>
</feature>
<dbReference type="InterPro" id="IPR039769">
    <property type="entry name" value="Bud23-like"/>
</dbReference>
<dbReference type="InterPro" id="IPR013216">
    <property type="entry name" value="Methyltransf_11"/>
</dbReference>
<dbReference type="GO" id="GO:0005730">
    <property type="term" value="C:nucleolus"/>
    <property type="evidence" value="ECO:0007669"/>
    <property type="project" value="TreeGrafter"/>
</dbReference>
<comment type="caution">
    <text evidence="3">The sequence shown here is derived from an EMBL/GenBank/DDBJ whole genome shotgun (WGS) entry which is preliminary data.</text>
</comment>
<dbReference type="Proteomes" id="UP001202328">
    <property type="component" value="Unassembled WGS sequence"/>
</dbReference>
<gene>
    <name evidence="3" type="ORF">MKW98_012083</name>
</gene>
<dbReference type="Gene3D" id="3.30.390.110">
    <property type="match status" value="1"/>
</dbReference>
<keyword evidence="4" id="KW-1185">Reference proteome</keyword>
<proteinExistence type="predicted"/>
<protein>
    <submittedName>
        <fullName evidence="3">Uncharacterized protein</fullName>
    </submittedName>
</protein>
<dbReference type="GO" id="GO:0016435">
    <property type="term" value="F:rRNA (guanine) methyltransferase activity"/>
    <property type="evidence" value="ECO:0007669"/>
    <property type="project" value="InterPro"/>
</dbReference>
<dbReference type="Pfam" id="PF08241">
    <property type="entry name" value="Methyltransf_11"/>
    <property type="match status" value="1"/>
</dbReference>